<dbReference type="InterPro" id="IPR000571">
    <property type="entry name" value="Znf_CCCH"/>
</dbReference>
<sequence>MQSTRMGTGHAAQGSEHCRYYLRGSCRKGLSCNYSHMPADVPICKFFRKGTCFHGDHCWFRHEGETLPIRANQHVTSNSQENNQKGCDGIVEVGPCGILEKNADIESGAKGKLLCDALKENQEPTGVQGKRNNCPQKKAPLACTGLTSNIIKCGMEPQIDVHKMSELMTSLNLKPKSCEEFQDPFNQPKDDLPDKFIALEAVLDKWETCKEEIGFDPDAVNSFSSSTSDTDSEDDEDNEEEEEVASELDRHSDEDDDDDAEEEGEETEEEDDEEEEEDHEIKNNRAQFLALTSFFDQIKDYNITGWPAANVIELVIGLNIMETCDESITTIVLHNILNQWKPSSLLWAEFLVGLTEDIGDDSESLAYAITMWLGAYEDGEVHLYFGGLLAGLIQLDGNQQRALAECEAVLTVLPDVLPFVNLELSVEGAIVGMLRVMAHKEVAEFLRQCWLKESKDMSDWMDCFCDTEDCQCINVDWDEAVVSFRVIWDMIEQYDVWDEQKRVEFFQEATAGLWSRDILMVVAEMLFFDDKLKVLDGCKYRETDAEGCAHGSDAEQRANTKMTPKKCLGEHRGKPCHNTSKRYCRNKMCGKCCDASGCTCDVHMNFGDSGEDMDYPSMFMQQFYEVKPCISLFGDDDVERFVNTVGSSAPPKRVMFHREFSVKDEHLSAVFTRCPDLQVLELGDSDSGCGSCITDDVIIELVAACPKLRNIRLSSCVKLTDKSFKRIIETCVDLRALEISGNDKISGRLSAEVLRPLFCPQVAPKLHYLCFADQNVDIGMKGRLCRSRKQMIIDCEETIGDSMAARLVAGFMGDYSDTDFLFDFNLSY</sequence>
<accession>A0ABM1EAG3</accession>
<feature type="compositionally biased region" description="Low complexity" evidence="7">
    <location>
        <begin position="218"/>
        <end position="229"/>
    </location>
</feature>
<dbReference type="PROSITE" id="PS50103">
    <property type="entry name" value="ZF_C3H1"/>
    <property type="match status" value="2"/>
</dbReference>
<dbReference type="InterPro" id="IPR032675">
    <property type="entry name" value="LRR_dom_sf"/>
</dbReference>
<dbReference type="Proteomes" id="UP000695022">
    <property type="component" value="Unplaced"/>
</dbReference>
<dbReference type="GeneID" id="106810377"/>
<dbReference type="Gene3D" id="3.80.10.10">
    <property type="entry name" value="Ribonuclease Inhibitor"/>
    <property type="match status" value="1"/>
</dbReference>
<dbReference type="Pfam" id="PF00642">
    <property type="entry name" value="zf-CCCH"/>
    <property type="match status" value="1"/>
</dbReference>
<feature type="compositionally biased region" description="Acidic residues" evidence="7">
    <location>
        <begin position="230"/>
        <end position="246"/>
    </location>
</feature>
<keyword evidence="4 6" id="KW-0863">Zinc-finger</keyword>
<protein>
    <recommendedName>
        <fullName evidence="2">RING-type E3 ubiquitin transferase</fullName>
        <ecNumber evidence="2">2.3.2.27</ecNumber>
    </recommendedName>
</protein>
<dbReference type="EC" id="2.3.2.27" evidence="2"/>
<evidence type="ECO:0000313" key="9">
    <source>
        <dbReference type="Proteomes" id="UP000695022"/>
    </source>
</evidence>
<dbReference type="SUPFAM" id="SSF90229">
    <property type="entry name" value="CCCH zinc finger"/>
    <property type="match status" value="1"/>
</dbReference>
<dbReference type="SUPFAM" id="SSF52047">
    <property type="entry name" value="RNI-like"/>
    <property type="match status" value="1"/>
</dbReference>
<proteinExistence type="predicted"/>
<keyword evidence="3 6" id="KW-0479">Metal-binding</keyword>
<feature type="zinc finger region" description="C3H1-type" evidence="6">
    <location>
        <begin position="38"/>
        <end position="65"/>
    </location>
</feature>
<dbReference type="Gene3D" id="4.10.1000.10">
    <property type="entry name" value="Zinc finger, CCCH-type"/>
    <property type="match status" value="1"/>
</dbReference>
<evidence type="ECO:0000256" key="5">
    <source>
        <dbReference type="ARBA" id="ARBA00022833"/>
    </source>
</evidence>
<dbReference type="InterPro" id="IPR036855">
    <property type="entry name" value="Znf_CCCH_sf"/>
</dbReference>
<comment type="catalytic activity">
    <reaction evidence="1">
        <text>S-ubiquitinyl-[E2 ubiquitin-conjugating enzyme]-L-cysteine + [acceptor protein]-L-lysine = [E2 ubiquitin-conjugating enzyme]-L-cysteine + N(6)-ubiquitinyl-[acceptor protein]-L-lysine.</text>
        <dbReference type="EC" id="2.3.2.27"/>
    </reaction>
</comment>
<evidence type="ECO:0000256" key="3">
    <source>
        <dbReference type="ARBA" id="ARBA00022723"/>
    </source>
</evidence>
<reference evidence="10" key="1">
    <citation type="submission" date="2025-08" db="UniProtKB">
        <authorList>
            <consortium name="RefSeq"/>
        </authorList>
    </citation>
    <scope>IDENTIFICATION</scope>
</reference>
<evidence type="ECO:0000259" key="8">
    <source>
        <dbReference type="PROSITE" id="PS50103"/>
    </source>
</evidence>
<feature type="zinc finger region" description="C3H1-type" evidence="6">
    <location>
        <begin position="12"/>
        <end position="36"/>
    </location>
</feature>
<feature type="region of interest" description="Disordered" evidence="7">
    <location>
        <begin position="216"/>
        <end position="281"/>
    </location>
</feature>
<gene>
    <name evidence="10" type="primary">LOC106810377</name>
</gene>
<dbReference type="InterPro" id="IPR045072">
    <property type="entry name" value="MKRN-like"/>
</dbReference>
<evidence type="ECO:0000256" key="4">
    <source>
        <dbReference type="ARBA" id="ARBA00022771"/>
    </source>
</evidence>
<evidence type="ECO:0000256" key="6">
    <source>
        <dbReference type="PROSITE-ProRule" id="PRU00723"/>
    </source>
</evidence>
<evidence type="ECO:0000256" key="2">
    <source>
        <dbReference type="ARBA" id="ARBA00012483"/>
    </source>
</evidence>
<name>A0ABM1EAG3_PRICU</name>
<keyword evidence="5 6" id="KW-0862">Zinc</keyword>
<feature type="compositionally biased region" description="Acidic residues" evidence="7">
    <location>
        <begin position="254"/>
        <end position="278"/>
    </location>
</feature>
<organism evidence="9 10">
    <name type="scientific">Priapulus caudatus</name>
    <name type="common">Priapulid worm</name>
    <dbReference type="NCBI Taxonomy" id="37621"/>
    <lineage>
        <taxon>Eukaryota</taxon>
        <taxon>Metazoa</taxon>
        <taxon>Ecdysozoa</taxon>
        <taxon>Scalidophora</taxon>
        <taxon>Priapulida</taxon>
        <taxon>Priapulimorpha</taxon>
        <taxon>Priapulimorphida</taxon>
        <taxon>Priapulidae</taxon>
        <taxon>Priapulus</taxon>
    </lineage>
</organism>
<feature type="domain" description="C3H1-type" evidence="8">
    <location>
        <begin position="12"/>
        <end position="36"/>
    </location>
</feature>
<dbReference type="PANTHER" id="PTHR11224:SF10">
    <property type="entry name" value="IP09428P-RELATED"/>
    <property type="match status" value="1"/>
</dbReference>
<evidence type="ECO:0000256" key="1">
    <source>
        <dbReference type="ARBA" id="ARBA00000900"/>
    </source>
</evidence>
<evidence type="ECO:0000313" key="10">
    <source>
        <dbReference type="RefSeq" id="XP_014669184.1"/>
    </source>
</evidence>
<dbReference type="RefSeq" id="XP_014669184.1">
    <property type="nucleotide sequence ID" value="XM_014813698.1"/>
</dbReference>
<dbReference type="PANTHER" id="PTHR11224">
    <property type="entry name" value="MAKORIN-RELATED"/>
    <property type="match status" value="1"/>
</dbReference>
<evidence type="ECO:0000256" key="7">
    <source>
        <dbReference type="SAM" id="MobiDB-lite"/>
    </source>
</evidence>
<dbReference type="SMART" id="SM00356">
    <property type="entry name" value="ZnF_C3H1"/>
    <property type="match status" value="2"/>
</dbReference>
<feature type="domain" description="C3H1-type" evidence="8">
    <location>
        <begin position="38"/>
        <end position="65"/>
    </location>
</feature>
<keyword evidence="9" id="KW-1185">Reference proteome</keyword>